<accession>A0ABT0L9Y0</accession>
<dbReference type="EMBL" id="JAKIKS010000021">
    <property type="protein sequence ID" value="MCL1124290.1"/>
    <property type="molecule type" value="Genomic_DNA"/>
</dbReference>
<gene>
    <name evidence="1" type="ORF">L2764_07350</name>
</gene>
<name>A0ABT0L9Y0_9GAMM</name>
<reference evidence="1 2" key="1">
    <citation type="submission" date="2022-01" db="EMBL/GenBank/DDBJ databases">
        <title>Whole genome-based taxonomy of the Shewanellaceae.</title>
        <authorList>
            <person name="Martin-Rodriguez A.J."/>
        </authorList>
    </citation>
    <scope>NUCLEOTIDE SEQUENCE [LARGE SCALE GENOMIC DNA]</scope>
    <source>
        <strain evidence="1 2">DSM 17177</strain>
    </source>
</reference>
<dbReference type="Proteomes" id="UP001203423">
    <property type="component" value="Unassembled WGS sequence"/>
</dbReference>
<protein>
    <submittedName>
        <fullName evidence="1">DUF3010 family protein</fullName>
    </submittedName>
</protein>
<proteinExistence type="predicted"/>
<evidence type="ECO:0000313" key="1">
    <source>
        <dbReference type="EMBL" id="MCL1124290.1"/>
    </source>
</evidence>
<keyword evidence="2" id="KW-1185">Reference proteome</keyword>
<evidence type="ECO:0000313" key="2">
    <source>
        <dbReference type="Proteomes" id="UP001203423"/>
    </source>
</evidence>
<organism evidence="1 2">
    <name type="scientific">Shewanella surugensis</name>
    <dbReference type="NCBI Taxonomy" id="212020"/>
    <lineage>
        <taxon>Bacteria</taxon>
        <taxon>Pseudomonadati</taxon>
        <taxon>Pseudomonadota</taxon>
        <taxon>Gammaproteobacteria</taxon>
        <taxon>Alteromonadales</taxon>
        <taxon>Shewanellaceae</taxon>
        <taxon>Shewanella</taxon>
    </lineage>
</organism>
<dbReference type="Pfam" id="PF11215">
    <property type="entry name" value="DUF3010"/>
    <property type="match status" value="1"/>
</dbReference>
<dbReference type="InterPro" id="IPR021378">
    <property type="entry name" value="DUF3010"/>
</dbReference>
<dbReference type="RefSeq" id="WP_248939570.1">
    <property type="nucleotide sequence ID" value="NZ_JAKIKS010000021.1"/>
</dbReference>
<comment type="caution">
    <text evidence="1">The sequence shown here is derived from an EMBL/GenBank/DDBJ whole genome shotgun (WGS) entry which is preliminary data.</text>
</comment>
<sequence length="137" mass="14869">MIVAGLLLKSNDIRMVALSGSRERHELIAPKVNKLSLLKNPTQADVAQLVKDVQIYCQAHGVDKIVINRRATTGQGAGGAGTFLIEGILLAVANVEVVFIHPATLRATDKRENERKALQPKTQDLAKAYDLAYEGLL</sequence>